<sequence length="157" mass="17867">MPSQSTLLPCLLLYLPMYDLYITALALLWPPRVGAEIPTISPLTADRGHRHDLLYDPTHHIFALYSTVLGRPWIEALKSKSQVNQKATRERRFCPLLCTRAFDHRQLLAGYYCGRCDSEIFPWPGPARSRCCFAFYFRSRCGCRAALRTPSGSTSVL</sequence>
<evidence type="ECO:0000313" key="3">
    <source>
        <dbReference type="Proteomes" id="UP001201163"/>
    </source>
</evidence>
<keyword evidence="1" id="KW-1133">Transmembrane helix</keyword>
<comment type="caution">
    <text evidence="2">The sequence shown here is derived from an EMBL/GenBank/DDBJ whole genome shotgun (WGS) entry which is preliminary data.</text>
</comment>
<reference evidence="2" key="1">
    <citation type="submission" date="2022-01" db="EMBL/GenBank/DDBJ databases">
        <title>Comparative genomics reveals a dynamic genome evolution in the ectomycorrhizal milk-cap (Lactarius) mushrooms.</title>
        <authorList>
            <consortium name="DOE Joint Genome Institute"/>
            <person name="Lebreton A."/>
            <person name="Tang N."/>
            <person name="Kuo A."/>
            <person name="LaButti K."/>
            <person name="Drula E."/>
            <person name="Barry K."/>
            <person name="Clum A."/>
            <person name="Lipzen A."/>
            <person name="Mousain D."/>
            <person name="Ng V."/>
            <person name="Wang R."/>
            <person name="Wang X."/>
            <person name="Dai Y."/>
            <person name="Henrissat B."/>
            <person name="Grigoriev I.V."/>
            <person name="Guerin-Laguette A."/>
            <person name="Yu F."/>
            <person name="Martin F.M."/>
        </authorList>
    </citation>
    <scope>NUCLEOTIDE SEQUENCE</scope>
    <source>
        <strain evidence="2">QP</strain>
    </source>
</reference>
<evidence type="ECO:0000256" key="1">
    <source>
        <dbReference type="SAM" id="Phobius"/>
    </source>
</evidence>
<name>A0AAD4L6L6_9AGAM</name>
<dbReference type="AlphaFoldDB" id="A0AAD4L6L6"/>
<keyword evidence="1" id="KW-0812">Transmembrane</keyword>
<keyword evidence="1" id="KW-0472">Membrane</keyword>
<keyword evidence="3" id="KW-1185">Reference proteome</keyword>
<gene>
    <name evidence="2" type="ORF">EDB92DRAFT_1907654</name>
</gene>
<feature type="transmembrane region" description="Helical" evidence="1">
    <location>
        <begin position="6"/>
        <end position="29"/>
    </location>
</feature>
<evidence type="ECO:0000313" key="2">
    <source>
        <dbReference type="EMBL" id="KAH8978835.1"/>
    </source>
</evidence>
<feature type="non-terminal residue" evidence="2">
    <location>
        <position position="157"/>
    </location>
</feature>
<proteinExistence type="predicted"/>
<dbReference type="Proteomes" id="UP001201163">
    <property type="component" value="Unassembled WGS sequence"/>
</dbReference>
<accession>A0AAD4L6L6</accession>
<organism evidence="2 3">
    <name type="scientific">Lactarius akahatsu</name>
    <dbReference type="NCBI Taxonomy" id="416441"/>
    <lineage>
        <taxon>Eukaryota</taxon>
        <taxon>Fungi</taxon>
        <taxon>Dikarya</taxon>
        <taxon>Basidiomycota</taxon>
        <taxon>Agaricomycotina</taxon>
        <taxon>Agaricomycetes</taxon>
        <taxon>Russulales</taxon>
        <taxon>Russulaceae</taxon>
        <taxon>Lactarius</taxon>
    </lineage>
</organism>
<dbReference type="EMBL" id="JAKELL010000201">
    <property type="protein sequence ID" value="KAH8978835.1"/>
    <property type="molecule type" value="Genomic_DNA"/>
</dbReference>
<protein>
    <submittedName>
        <fullName evidence="2">Uncharacterized protein</fullName>
    </submittedName>
</protein>